<sequence length="320" mass="35275">MVNKKNEFIELNNVKLVISSKNKKLYPLQGVTFSIPHNTKVALVGESGSGKSLTAASIIGMLPSNAEIIEGNILMNGSNIVNLSEKEFQQIRGKEISIIFQNPKESLNPIISVGNQIAEVIRVHEKISRKESINKAIQSLELLGISSPAKRFEDFPHQYSGGMAQRAALAMAMACRPSLLIADEPTSGLDATLQQQVLELLSNQVQEQESSLLLITHDISVVGATCEQVSIMYGGRIMEFGDTKTILNNPVHPYTIKLIESFRRSKNNRMTTIPGSVKPLVDELKGCPFAPRCYKAEKDCYNQLPSLSFVKKRFVACSKL</sequence>
<dbReference type="NCBIfam" id="TIGR01727">
    <property type="entry name" value="oligo_HPY"/>
    <property type="match status" value="1"/>
</dbReference>
<dbReference type="AlphaFoldDB" id="A0A381YZK1"/>
<dbReference type="InterPro" id="IPR027417">
    <property type="entry name" value="P-loop_NTPase"/>
</dbReference>
<evidence type="ECO:0000256" key="1">
    <source>
        <dbReference type="ARBA" id="ARBA00004202"/>
    </source>
</evidence>
<protein>
    <recommendedName>
        <fullName evidence="7">ABC transporter domain-containing protein</fullName>
    </recommendedName>
</protein>
<organism evidence="8">
    <name type="scientific">marine metagenome</name>
    <dbReference type="NCBI Taxonomy" id="408172"/>
    <lineage>
        <taxon>unclassified sequences</taxon>
        <taxon>metagenomes</taxon>
        <taxon>ecological metagenomes</taxon>
    </lineage>
</organism>
<dbReference type="InterPro" id="IPR013563">
    <property type="entry name" value="Oligopep_ABC_C"/>
</dbReference>
<dbReference type="GO" id="GO:0005886">
    <property type="term" value="C:plasma membrane"/>
    <property type="evidence" value="ECO:0007669"/>
    <property type="project" value="UniProtKB-SubCell"/>
</dbReference>
<dbReference type="GO" id="GO:0005524">
    <property type="term" value="F:ATP binding"/>
    <property type="evidence" value="ECO:0007669"/>
    <property type="project" value="UniProtKB-KW"/>
</dbReference>
<comment type="subcellular location">
    <subcellularLocation>
        <location evidence="1">Cell membrane</location>
        <topology evidence="1">Peripheral membrane protein</topology>
    </subcellularLocation>
</comment>
<dbReference type="CDD" id="cd03257">
    <property type="entry name" value="ABC_NikE_OppD_transporters"/>
    <property type="match status" value="1"/>
</dbReference>
<dbReference type="Pfam" id="PF00005">
    <property type="entry name" value="ABC_tran"/>
    <property type="match status" value="1"/>
</dbReference>
<keyword evidence="5" id="KW-0067">ATP-binding</keyword>
<dbReference type="FunFam" id="3.40.50.300:FF:000016">
    <property type="entry name" value="Oligopeptide ABC transporter ATP-binding component"/>
    <property type="match status" value="1"/>
</dbReference>
<dbReference type="PANTHER" id="PTHR43297">
    <property type="entry name" value="OLIGOPEPTIDE TRANSPORT ATP-BINDING PROTEIN APPD"/>
    <property type="match status" value="1"/>
</dbReference>
<keyword evidence="4" id="KW-0547">Nucleotide-binding</keyword>
<dbReference type="GO" id="GO:0016887">
    <property type="term" value="F:ATP hydrolysis activity"/>
    <property type="evidence" value="ECO:0007669"/>
    <property type="project" value="InterPro"/>
</dbReference>
<dbReference type="SUPFAM" id="SSF52540">
    <property type="entry name" value="P-loop containing nucleoside triphosphate hydrolases"/>
    <property type="match status" value="1"/>
</dbReference>
<evidence type="ECO:0000313" key="8">
    <source>
        <dbReference type="EMBL" id="SVA82369.1"/>
    </source>
</evidence>
<evidence type="ECO:0000256" key="4">
    <source>
        <dbReference type="ARBA" id="ARBA00022741"/>
    </source>
</evidence>
<feature type="domain" description="ABC transporter" evidence="7">
    <location>
        <begin position="9"/>
        <end position="259"/>
    </location>
</feature>
<accession>A0A381YZK1</accession>
<dbReference type="InterPro" id="IPR003439">
    <property type="entry name" value="ABC_transporter-like_ATP-bd"/>
</dbReference>
<gene>
    <name evidence="8" type="ORF">METZ01_LOCUS135223</name>
</gene>
<dbReference type="Gene3D" id="3.40.50.300">
    <property type="entry name" value="P-loop containing nucleotide triphosphate hydrolases"/>
    <property type="match status" value="1"/>
</dbReference>
<keyword evidence="6" id="KW-0472">Membrane</keyword>
<dbReference type="EMBL" id="UINC01019455">
    <property type="protein sequence ID" value="SVA82369.1"/>
    <property type="molecule type" value="Genomic_DNA"/>
</dbReference>
<name>A0A381YZK1_9ZZZZ</name>
<keyword evidence="3" id="KW-1003">Cell membrane</keyword>
<dbReference type="PROSITE" id="PS00211">
    <property type="entry name" value="ABC_TRANSPORTER_1"/>
    <property type="match status" value="1"/>
</dbReference>
<dbReference type="PANTHER" id="PTHR43297:SF2">
    <property type="entry name" value="DIPEPTIDE TRANSPORT ATP-BINDING PROTEIN DPPD"/>
    <property type="match status" value="1"/>
</dbReference>
<dbReference type="SMART" id="SM00382">
    <property type="entry name" value="AAA"/>
    <property type="match status" value="1"/>
</dbReference>
<dbReference type="PROSITE" id="PS50893">
    <property type="entry name" value="ABC_TRANSPORTER_2"/>
    <property type="match status" value="1"/>
</dbReference>
<reference evidence="8" key="1">
    <citation type="submission" date="2018-05" db="EMBL/GenBank/DDBJ databases">
        <authorList>
            <person name="Lanie J.A."/>
            <person name="Ng W.-L."/>
            <person name="Kazmierczak K.M."/>
            <person name="Andrzejewski T.M."/>
            <person name="Davidsen T.M."/>
            <person name="Wayne K.J."/>
            <person name="Tettelin H."/>
            <person name="Glass J.I."/>
            <person name="Rusch D."/>
            <person name="Podicherti R."/>
            <person name="Tsui H.-C.T."/>
            <person name="Winkler M.E."/>
        </authorList>
    </citation>
    <scope>NUCLEOTIDE SEQUENCE</scope>
</reference>
<dbReference type="Pfam" id="PF08352">
    <property type="entry name" value="oligo_HPY"/>
    <property type="match status" value="1"/>
</dbReference>
<evidence type="ECO:0000256" key="3">
    <source>
        <dbReference type="ARBA" id="ARBA00022475"/>
    </source>
</evidence>
<evidence type="ECO:0000256" key="2">
    <source>
        <dbReference type="ARBA" id="ARBA00022448"/>
    </source>
</evidence>
<dbReference type="GO" id="GO:0015833">
    <property type="term" value="P:peptide transport"/>
    <property type="evidence" value="ECO:0007669"/>
    <property type="project" value="InterPro"/>
</dbReference>
<keyword evidence="2" id="KW-0813">Transport</keyword>
<evidence type="ECO:0000259" key="7">
    <source>
        <dbReference type="PROSITE" id="PS50893"/>
    </source>
</evidence>
<dbReference type="InterPro" id="IPR017871">
    <property type="entry name" value="ABC_transporter-like_CS"/>
</dbReference>
<evidence type="ECO:0000256" key="6">
    <source>
        <dbReference type="ARBA" id="ARBA00023136"/>
    </source>
</evidence>
<evidence type="ECO:0000256" key="5">
    <source>
        <dbReference type="ARBA" id="ARBA00022840"/>
    </source>
</evidence>
<dbReference type="InterPro" id="IPR050388">
    <property type="entry name" value="ABC_Ni/Peptide_Import"/>
</dbReference>
<dbReference type="InterPro" id="IPR003593">
    <property type="entry name" value="AAA+_ATPase"/>
</dbReference>
<proteinExistence type="predicted"/>